<evidence type="ECO:0000313" key="4">
    <source>
        <dbReference type="Proteomes" id="UP001430193"/>
    </source>
</evidence>
<reference evidence="3" key="1">
    <citation type="submission" date="2020-10" db="EMBL/GenBank/DDBJ databases">
        <title>Phylogeny of dyella-like bacteria.</title>
        <authorList>
            <person name="Fu J."/>
        </authorList>
    </citation>
    <scope>NUCLEOTIDE SEQUENCE</scope>
    <source>
        <strain evidence="3">DHON07</strain>
    </source>
</reference>
<accession>A0ABS2KCC6</accession>
<feature type="domain" description="DUF418" evidence="2">
    <location>
        <begin position="265"/>
        <end position="429"/>
    </location>
</feature>
<keyword evidence="1" id="KW-0812">Transmembrane</keyword>
<feature type="transmembrane region" description="Helical" evidence="1">
    <location>
        <begin position="286"/>
        <end position="305"/>
    </location>
</feature>
<dbReference type="InterPro" id="IPR052529">
    <property type="entry name" value="Bact_Transport_Assoc"/>
</dbReference>
<gene>
    <name evidence="3" type="ORF">ISS99_04805</name>
</gene>
<sequence>MTTSDGSADVLGEVAKGRKEDIDAITNASGTGPVQEDERIVFIDALRGCALFGVLAANMRGFNLPLSLYDTSEKIFPARHDVWMQALLDAFVSGKAYTTFAFLFGLGFAIQMTRAQARSVSFPWFYLRRLGALALFGLVHGAVIWSGDILLPYALGGFFLFWFRKATPKAILILAIILWAISPLLVIGTWIAKHFHVAALHWLAGFDTSTPDLAKTRQVIDTYAHANLSSLVQENGHIWLAWLAPLIPIMAISSLPLFLAGLYVWRKGWVQALPERTATLRRVCAWTLPLGLAAQIACVVANHWLMPQHADSPWVLISTLANIASAPLASCGYATGLALLFYHPRWRSRVTWLAPMGRMALTNYLTQSVFFVSLYSGLITGLYGRVGPAWNMLAAVLFYVAQVRFSQWWFKHFRFGPVEWLWRGVTYLKWPVMRLA</sequence>
<evidence type="ECO:0000256" key="1">
    <source>
        <dbReference type="SAM" id="Phobius"/>
    </source>
</evidence>
<name>A0ABS2KCC6_9GAMM</name>
<keyword evidence="1" id="KW-0472">Membrane</keyword>
<keyword evidence="4" id="KW-1185">Reference proteome</keyword>
<dbReference type="Pfam" id="PF04235">
    <property type="entry name" value="DUF418"/>
    <property type="match status" value="1"/>
</dbReference>
<feature type="transmembrane region" description="Helical" evidence="1">
    <location>
        <begin position="239"/>
        <end position="265"/>
    </location>
</feature>
<protein>
    <submittedName>
        <fullName evidence="3">DUF418 domain-containing protein</fullName>
    </submittedName>
</protein>
<dbReference type="RefSeq" id="WP_204630449.1">
    <property type="nucleotide sequence ID" value="NZ_BSOC01000006.1"/>
</dbReference>
<dbReference type="PANTHER" id="PTHR30590:SF2">
    <property type="entry name" value="INNER MEMBRANE PROTEIN"/>
    <property type="match status" value="1"/>
</dbReference>
<feature type="transmembrane region" description="Helical" evidence="1">
    <location>
        <begin position="170"/>
        <end position="192"/>
    </location>
</feature>
<dbReference type="PANTHER" id="PTHR30590">
    <property type="entry name" value="INNER MEMBRANE PROTEIN"/>
    <property type="match status" value="1"/>
</dbReference>
<feature type="transmembrane region" description="Helical" evidence="1">
    <location>
        <begin position="86"/>
        <end position="110"/>
    </location>
</feature>
<feature type="transmembrane region" description="Helical" evidence="1">
    <location>
        <begin position="363"/>
        <end position="383"/>
    </location>
</feature>
<feature type="transmembrane region" description="Helical" evidence="1">
    <location>
        <begin position="130"/>
        <end position="163"/>
    </location>
</feature>
<comment type="caution">
    <text evidence="3">The sequence shown here is derived from an EMBL/GenBank/DDBJ whole genome shotgun (WGS) entry which is preliminary data.</text>
</comment>
<evidence type="ECO:0000259" key="2">
    <source>
        <dbReference type="Pfam" id="PF04235"/>
    </source>
</evidence>
<dbReference type="EMBL" id="JADIKF010000035">
    <property type="protein sequence ID" value="MBM7128836.1"/>
    <property type="molecule type" value="Genomic_DNA"/>
</dbReference>
<evidence type="ECO:0000313" key="3">
    <source>
        <dbReference type="EMBL" id="MBM7128836.1"/>
    </source>
</evidence>
<proteinExistence type="predicted"/>
<dbReference type="InterPro" id="IPR007349">
    <property type="entry name" value="DUF418"/>
</dbReference>
<dbReference type="Proteomes" id="UP001430193">
    <property type="component" value="Unassembled WGS sequence"/>
</dbReference>
<organism evidence="3 4">
    <name type="scientific">Dyella mobilis</name>
    <dbReference type="NCBI Taxonomy" id="1849582"/>
    <lineage>
        <taxon>Bacteria</taxon>
        <taxon>Pseudomonadati</taxon>
        <taxon>Pseudomonadota</taxon>
        <taxon>Gammaproteobacteria</taxon>
        <taxon>Lysobacterales</taxon>
        <taxon>Rhodanobacteraceae</taxon>
        <taxon>Dyella</taxon>
    </lineage>
</organism>
<keyword evidence="1" id="KW-1133">Transmembrane helix</keyword>
<feature type="transmembrane region" description="Helical" evidence="1">
    <location>
        <begin position="317"/>
        <end position="342"/>
    </location>
</feature>